<evidence type="ECO:0000313" key="1">
    <source>
        <dbReference type="EMBL" id="VEF10590.1"/>
    </source>
</evidence>
<organism evidence="1 2">
    <name type="scientific">Pseudomonas fluorescens</name>
    <dbReference type="NCBI Taxonomy" id="294"/>
    <lineage>
        <taxon>Bacteria</taxon>
        <taxon>Pseudomonadati</taxon>
        <taxon>Pseudomonadota</taxon>
        <taxon>Gammaproteobacteria</taxon>
        <taxon>Pseudomonadales</taxon>
        <taxon>Pseudomonadaceae</taxon>
        <taxon>Pseudomonas</taxon>
    </lineage>
</organism>
<protein>
    <submittedName>
        <fullName evidence="1">Uncharacterized protein</fullName>
    </submittedName>
</protein>
<dbReference type="EMBL" id="LR134318">
    <property type="protein sequence ID" value="VEF10590.1"/>
    <property type="molecule type" value="Genomic_DNA"/>
</dbReference>
<dbReference type="AlphaFoldDB" id="A0A3S4QMG1"/>
<gene>
    <name evidence="1" type="ORF">NCTC9428_02196</name>
</gene>
<accession>A0A3S4QMG1</accession>
<proteinExistence type="predicted"/>
<dbReference type="Proteomes" id="UP000281909">
    <property type="component" value="Chromosome"/>
</dbReference>
<reference evidence="1 2" key="1">
    <citation type="submission" date="2018-12" db="EMBL/GenBank/DDBJ databases">
        <authorList>
            <consortium name="Pathogen Informatics"/>
        </authorList>
    </citation>
    <scope>NUCLEOTIDE SEQUENCE [LARGE SCALE GENOMIC DNA]</scope>
    <source>
        <strain evidence="1 2">NCTC9428</strain>
    </source>
</reference>
<name>A0A3S4QMG1_PSEFL</name>
<evidence type="ECO:0000313" key="2">
    <source>
        <dbReference type="Proteomes" id="UP000281909"/>
    </source>
</evidence>
<sequence>MLRDDFAIKQVSGLECIHLSKTERFELDCFIGHYIKTRNLRAVPDIERILRSTLETYPGRPPVMVNELNAWIDRTLGYRASHPDFTKIEDL</sequence>